<dbReference type="InterPro" id="IPR016163">
    <property type="entry name" value="Ald_DH_C"/>
</dbReference>
<comment type="catalytic activity">
    <reaction evidence="6 7">
        <text>L-glutamate 5-semialdehyde + phosphate + NADP(+) = L-glutamyl 5-phosphate + NADPH + H(+)</text>
        <dbReference type="Rhea" id="RHEA:19541"/>
        <dbReference type="ChEBI" id="CHEBI:15378"/>
        <dbReference type="ChEBI" id="CHEBI:43474"/>
        <dbReference type="ChEBI" id="CHEBI:57783"/>
        <dbReference type="ChEBI" id="CHEBI:58066"/>
        <dbReference type="ChEBI" id="CHEBI:58274"/>
        <dbReference type="ChEBI" id="CHEBI:58349"/>
        <dbReference type="EC" id="1.2.1.41"/>
    </reaction>
</comment>
<keyword evidence="10" id="KW-1185">Reference proteome</keyword>
<keyword evidence="4 7" id="KW-0521">NADP</keyword>
<dbReference type="STRING" id="1280948.HY36_02465"/>
<reference evidence="9 10" key="1">
    <citation type="journal article" date="2014" name="Antonie Van Leeuwenhoek">
        <title>Hyphomonas beringensis sp. nov. and Hyphomonas chukchiensis sp. nov., isolated from surface seawater of the Bering Sea and Chukchi Sea.</title>
        <authorList>
            <person name="Li C."/>
            <person name="Lai Q."/>
            <person name="Li G."/>
            <person name="Dong C."/>
            <person name="Wang J."/>
            <person name="Liao Y."/>
            <person name="Shao Z."/>
        </authorList>
    </citation>
    <scope>NUCLEOTIDE SEQUENCE [LARGE SCALE GENOMIC DNA]</scope>
    <source>
        <strain evidence="9 10">22II1-22F38</strain>
    </source>
</reference>
<dbReference type="CDD" id="cd07079">
    <property type="entry name" value="ALDH_F18-19_ProA-GPR"/>
    <property type="match status" value="1"/>
</dbReference>
<sequence length="446" mass="47033">MHHWRILQTGRVSGTSIAMMDTMTDQTADLGETMLRVGRNAREASRKLGRMSPADRTRGLKAVAGAIRAASDKILSANEADMTAAREKGLDAAMLDRLALDAARLEGIASSVEAVAELGDPIGRELARWERPNGLDIARVAVPLGVIGIIYESRPNVTADAGALCLRSGNAAILRCGSESTQSSRAIVAAMRSALKQEGLPEDAVQLVMTRDRAAVGHMLAGLEGNVDVIVPRGGRSLVERVQKDARVPVIGHLEGLCHVIVDKAADPEKAVSIVLNAKMRRTGICGSAETLLVDAAVADDLLPKMAAALTDAGCELRGDARARAIVPDMVEATEADWSTEYLAPILAVAVVDDLTAALDHIGTWSSGHTECIITEDEAAAERFFATVDSAILLHNASTQFADGGEFGMGAEIGIATGRIHARGPVGADQLTTYKYVVRGNGQVRP</sequence>
<dbReference type="EMBL" id="AWFH01000001">
    <property type="protein sequence ID" value="KCZ65266.1"/>
    <property type="molecule type" value="Genomic_DNA"/>
</dbReference>
<protein>
    <recommendedName>
        <fullName evidence="7">Gamma-glutamyl phosphate reductase</fullName>
        <shortName evidence="7">GPR</shortName>
        <ecNumber evidence="7">1.2.1.41</ecNumber>
    </recommendedName>
    <alternativeName>
        <fullName evidence="7">Glutamate-5-semialdehyde dehydrogenase</fullName>
    </alternativeName>
    <alternativeName>
        <fullName evidence="7">Glutamyl-gamma-semialdehyde dehydrogenase</fullName>
        <shortName evidence="7">GSA dehydrogenase</shortName>
    </alternativeName>
</protein>
<evidence type="ECO:0000256" key="2">
    <source>
        <dbReference type="ARBA" id="ARBA00022605"/>
    </source>
</evidence>
<evidence type="ECO:0000256" key="5">
    <source>
        <dbReference type="ARBA" id="ARBA00023002"/>
    </source>
</evidence>
<evidence type="ECO:0000256" key="3">
    <source>
        <dbReference type="ARBA" id="ARBA00022650"/>
    </source>
</evidence>
<comment type="pathway">
    <text evidence="1 7">Amino-acid biosynthesis; L-proline biosynthesis; L-glutamate 5-semialdehyde from L-glutamate: step 2/2.</text>
</comment>
<dbReference type="NCBIfam" id="NF001221">
    <property type="entry name" value="PRK00197.1"/>
    <property type="match status" value="1"/>
</dbReference>
<dbReference type="FunFam" id="3.40.309.10:FF:000006">
    <property type="entry name" value="Gamma-glutamyl phosphate reductase"/>
    <property type="match status" value="1"/>
</dbReference>
<dbReference type="GO" id="GO:0004350">
    <property type="term" value="F:glutamate-5-semialdehyde dehydrogenase activity"/>
    <property type="evidence" value="ECO:0007669"/>
    <property type="project" value="UniProtKB-UniRule"/>
</dbReference>
<dbReference type="InterPro" id="IPR015590">
    <property type="entry name" value="Aldehyde_DH_dom"/>
</dbReference>
<dbReference type="InterPro" id="IPR020593">
    <property type="entry name" value="G-glutamylP_reductase_CS"/>
</dbReference>
<accession>A0A059EC43</accession>
<evidence type="ECO:0000313" key="10">
    <source>
        <dbReference type="Proteomes" id="UP000024547"/>
    </source>
</evidence>
<dbReference type="GO" id="GO:0050661">
    <property type="term" value="F:NADP binding"/>
    <property type="evidence" value="ECO:0007669"/>
    <property type="project" value="InterPro"/>
</dbReference>
<keyword evidence="2 7" id="KW-0028">Amino-acid biosynthesis</keyword>
<gene>
    <name evidence="7" type="primary">proA</name>
    <name evidence="9" type="ORF">HY36_02465</name>
</gene>
<comment type="caution">
    <text evidence="9">The sequence shown here is derived from an EMBL/GenBank/DDBJ whole genome shotgun (WGS) entry which is preliminary data.</text>
</comment>
<keyword evidence="7" id="KW-0963">Cytoplasm</keyword>
<dbReference type="HAMAP" id="MF_00412">
    <property type="entry name" value="ProA"/>
    <property type="match status" value="1"/>
</dbReference>
<dbReference type="InterPro" id="IPR016162">
    <property type="entry name" value="Ald_DH_N"/>
</dbReference>
<evidence type="ECO:0000313" key="9">
    <source>
        <dbReference type="EMBL" id="KCZ65266.1"/>
    </source>
</evidence>
<evidence type="ECO:0000256" key="6">
    <source>
        <dbReference type="ARBA" id="ARBA00049024"/>
    </source>
</evidence>
<dbReference type="PANTHER" id="PTHR11063">
    <property type="entry name" value="GLUTAMATE SEMIALDEHYDE DEHYDROGENASE"/>
    <property type="match status" value="1"/>
</dbReference>
<dbReference type="PANTHER" id="PTHR11063:SF8">
    <property type="entry name" value="DELTA-1-PYRROLINE-5-CARBOXYLATE SYNTHASE"/>
    <property type="match status" value="1"/>
</dbReference>
<comment type="function">
    <text evidence="7">Catalyzes the NADPH-dependent reduction of L-glutamate 5-phosphate into L-glutamate 5-semialdehyde and phosphate. The product spontaneously undergoes cyclization to form 1-pyrroline-5-carboxylate.</text>
</comment>
<dbReference type="Proteomes" id="UP000024547">
    <property type="component" value="Unassembled WGS sequence"/>
</dbReference>
<comment type="subcellular location">
    <subcellularLocation>
        <location evidence="7">Cytoplasm</location>
    </subcellularLocation>
</comment>
<dbReference type="AlphaFoldDB" id="A0A059EC43"/>
<evidence type="ECO:0000256" key="4">
    <source>
        <dbReference type="ARBA" id="ARBA00022857"/>
    </source>
</evidence>
<dbReference type="PATRIC" id="fig|1280948.3.peg.487"/>
<dbReference type="Pfam" id="PF00171">
    <property type="entry name" value="Aldedh"/>
    <property type="match status" value="1"/>
</dbReference>
<dbReference type="EC" id="1.2.1.41" evidence="7"/>
<dbReference type="UniPathway" id="UPA00098">
    <property type="reaction ID" value="UER00360"/>
</dbReference>
<dbReference type="PIRSF" id="PIRSF000151">
    <property type="entry name" value="GPR"/>
    <property type="match status" value="1"/>
</dbReference>
<keyword evidence="5 7" id="KW-0560">Oxidoreductase</keyword>
<evidence type="ECO:0000259" key="8">
    <source>
        <dbReference type="Pfam" id="PF00171"/>
    </source>
</evidence>
<proteinExistence type="inferred from homology"/>
<dbReference type="SUPFAM" id="SSF53720">
    <property type="entry name" value="ALDH-like"/>
    <property type="match status" value="1"/>
</dbReference>
<dbReference type="NCBIfam" id="TIGR00407">
    <property type="entry name" value="proA"/>
    <property type="match status" value="1"/>
</dbReference>
<name>A0A059EC43_9PROT</name>
<dbReference type="InterPro" id="IPR016161">
    <property type="entry name" value="Ald_DH/histidinol_DH"/>
</dbReference>
<organism evidence="9 10">
    <name type="scientific">Hyphomonas atlantica</name>
    <dbReference type="NCBI Taxonomy" id="1280948"/>
    <lineage>
        <taxon>Bacteria</taxon>
        <taxon>Pseudomonadati</taxon>
        <taxon>Pseudomonadota</taxon>
        <taxon>Alphaproteobacteria</taxon>
        <taxon>Hyphomonadales</taxon>
        <taxon>Hyphomonadaceae</taxon>
        <taxon>Hyphomonas</taxon>
    </lineage>
</organism>
<dbReference type="InterPro" id="IPR000965">
    <property type="entry name" value="GPR_dom"/>
</dbReference>
<dbReference type="GO" id="GO:0055129">
    <property type="term" value="P:L-proline biosynthetic process"/>
    <property type="evidence" value="ECO:0007669"/>
    <property type="project" value="UniProtKB-UniRule"/>
</dbReference>
<dbReference type="eggNOG" id="COG0014">
    <property type="taxonomic scope" value="Bacteria"/>
</dbReference>
<dbReference type="Gene3D" id="3.40.309.10">
    <property type="entry name" value="Aldehyde Dehydrogenase, Chain A, domain 2"/>
    <property type="match status" value="1"/>
</dbReference>
<feature type="domain" description="Aldehyde dehydrogenase" evidence="8">
    <location>
        <begin position="36"/>
        <end position="311"/>
    </location>
</feature>
<dbReference type="Gene3D" id="3.40.605.10">
    <property type="entry name" value="Aldehyde Dehydrogenase, Chain A, domain 1"/>
    <property type="match status" value="1"/>
</dbReference>
<keyword evidence="3 7" id="KW-0641">Proline biosynthesis</keyword>
<dbReference type="InterPro" id="IPR012134">
    <property type="entry name" value="Glu-5-SA_DH"/>
</dbReference>
<evidence type="ECO:0000256" key="7">
    <source>
        <dbReference type="HAMAP-Rule" id="MF_00412"/>
    </source>
</evidence>
<dbReference type="GO" id="GO:0005737">
    <property type="term" value="C:cytoplasm"/>
    <property type="evidence" value="ECO:0007669"/>
    <property type="project" value="UniProtKB-SubCell"/>
</dbReference>
<dbReference type="PROSITE" id="PS01223">
    <property type="entry name" value="PROA"/>
    <property type="match status" value="1"/>
</dbReference>
<evidence type="ECO:0000256" key="1">
    <source>
        <dbReference type="ARBA" id="ARBA00004985"/>
    </source>
</evidence>
<comment type="similarity">
    <text evidence="7">Belongs to the gamma-glutamyl phosphate reductase family.</text>
</comment>